<dbReference type="Proteomes" id="UP000448943">
    <property type="component" value="Unassembled WGS sequence"/>
</dbReference>
<evidence type="ECO:0000256" key="1">
    <source>
        <dbReference type="SAM" id="MobiDB-lite"/>
    </source>
</evidence>
<dbReference type="AlphaFoldDB" id="A0A6N9Q2T9"/>
<dbReference type="GO" id="GO:0051276">
    <property type="term" value="P:chromosome organization"/>
    <property type="evidence" value="ECO:0007669"/>
    <property type="project" value="InterPro"/>
</dbReference>
<dbReference type="OrthoDB" id="7358785at2"/>
<dbReference type="Gene3D" id="1.10.10.1400">
    <property type="entry name" value="Terminase, small subunit, N-terminal DNA-binding domain, HTH motif"/>
    <property type="match status" value="1"/>
</dbReference>
<protein>
    <submittedName>
        <fullName evidence="2">Terminase small subunit</fullName>
    </submittedName>
</protein>
<dbReference type="InterPro" id="IPR038713">
    <property type="entry name" value="Terminase_Gp1_N_sf"/>
</dbReference>
<feature type="compositionally biased region" description="Basic residues" evidence="1">
    <location>
        <begin position="34"/>
        <end position="51"/>
    </location>
</feature>
<dbReference type="InterPro" id="IPR005335">
    <property type="entry name" value="Terminase_ssu"/>
</dbReference>
<feature type="region of interest" description="Disordered" evidence="1">
    <location>
        <begin position="34"/>
        <end position="63"/>
    </location>
</feature>
<comment type="caution">
    <text evidence="2">The sequence shown here is derived from an EMBL/GenBank/DDBJ whole genome shotgun (WGS) entry which is preliminary data.</text>
</comment>
<accession>A0A6N9Q2T9</accession>
<dbReference type="EMBL" id="SIJB01000022">
    <property type="protein sequence ID" value="NBI29101.1"/>
    <property type="molecule type" value="Genomic_DNA"/>
</dbReference>
<evidence type="ECO:0000313" key="3">
    <source>
        <dbReference type="Proteomes" id="UP000448943"/>
    </source>
</evidence>
<dbReference type="Pfam" id="PF03592">
    <property type="entry name" value="Terminase_2"/>
    <property type="match status" value="1"/>
</dbReference>
<reference evidence="2 3" key="1">
    <citation type="submission" date="2019-01" db="EMBL/GenBank/DDBJ databases">
        <title>Chengkuizengella sp. nov., isolated from deep-sea sediment of East Pacific Ocean.</title>
        <authorList>
            <person name="Yang J."/>
            <person name="Lai Q."/>
            <person name="Shao Z."/>
        </authorList>
    </citation>
    <scope>NUCLEOTIDE SEQUENCE [LARGE SCALE GENOMIC DNA]</scope>
    <source>
        <strain evidence="2 3">YPA3-1-1</strain>
    </source>
</reference>
<organism evidence="2 3">
    <name type="scientific">Chengkuizengella marina</name>
    <dbReference type="NCBI Taxonomy" id="2507566"/>
    <lineage>
        <taxon>Bacteria</taxon>
        <taxon>Bacillati</taxon>
        <taxon>Bacillota</taxon>
        <taxon>Bacilli</taxon>
        <taxon>Bacillales</taxon>
        <taxon>Paenibacillaceae</taxon>
        <taxon>Chengkuizengella</taxon>
    </lineage>
</organism>
<evidence type="ECO:0000313" key="2">
    <source>
        <dbReference type="EMBL" id="NBI29101.1"/>
    </source>
</evidence>
<feature type="compositionally biased region" description="Basic and acidic residues" evidence="1">
    <location>
        <begin position="52"/>
        <end position="63"/>
    </location>
</feature>
<dbReference type="RefSeq" id="WP_160645905.1">
    <property type="nucleotide sequence ID" value="NZ_SIJB01000022.1"/>
</dbReference>
<feature type="non-terminal residue" evidence="2">
    <location>
        <position position="104"/>
    </location>
</feature>
<name>A0A6N9Q2T9_9BACL</name>
<proteinExistence type="predicted"/>
<keyword evidence="3" id="KW-1185">Reference proteome</keyword>
<sequence length="104" mass="11969">MNWEEIRKEYETTDITLKALAEKYGLKLGTLKSRKSRKKWKKVATPKKKDAKKVAKDTSKKTKSNEVVESLVELEGLTDKQRLFCLHYIKTFNATQSAIKAGYS</sequence>
<gene>
    <name evidence="2" type="ORF">ERL59_09030</name>
</gene>